<dbReference type="PaxDb" id="589924-Ferp_1179"/>
<dbReference type="Proteomes" id="UP000002613">
    <property type="component" value="Chromosome"/>
</dbReference>
<feature type="domain" description="N-acetyltransferase" evidence="3">
    <location>
        <begin position="8"/>
        <end position="154"/>
    </location>
</feature>
<dbReference type="HOGENOM" id="CLU_127721_0_0_2"/>
<dbReference type="GO" id="GO:0016747">
    <property type="term" value="F:acyltransferase activity, transferring groups other than amino-acyl groups"/>
    <property type="evidence" value="ECO:0007669"/>
    <property type="project" value="InterPro"/>
</dbReference>
<keyword evidence="1 4" id="KW-0808">Transferase</keyword>
<dbReference type="InterPro" id="IPR017255">
    <property type="entry name" value="AcTrfase_GNAT_prd"/>
</dbReference>
<reference evidence="4 5" key="2">
    <citation type="journal article" date="2011" name="Stand. Genomic Sci.">
        <title>Complete genome sequence of Ferroglobus placidus AEDII12DO.</title>
        <authorList>
            <person name="Anderson I."/>
            <person name="Risso C."/>
            <person name="Holmes D."/>
            <person name="Lucas S."/>
            <person name="Copeland A."/>
            <person name="Lapidus A."/>
            <person name="Cheng J.F."/>
            <person name="Bruce D."/>
            <person name="Goodwin L."/>
            <person name="Pitluck S."/>
            <person name="Saunders E."/>
            <person name="Brettin T."/>
            <person name="Detter J.C."/>
            <person name="Han C."/>
            <person name="Tapia R."/>
            <person name="Larimer F."/>
            <person name="Land M."/>
            <person name="Hauser L."/>
            <person name="Woyke T."/>
            <person name="Lovley D."/>
            <person name="Kyrpides N."/>
            <person name="Ivanova N."/>
        </authorList>
    </citation>
    <scope>NUCLEOTIDE SEQUENCE [LARGE SCALE GENOMIC DNA]</scope>
    <source>
        <strain evidence="5">DSM 10642 / AEDII12DO</strain>
    </source>
</reference>
<dbReference type="CDD" id="cd04301">
    <property type="entry name" value="NAT_SF"/>
    <property type="match status" value="1"/>
</dbReference>
<dbReference type="SUPFAM" id="SSF55729">
    <property type="entry name" value="Acyl-CoA N-acyltransferases (Nat)"/>
    <property type="match status" value="1"/>
</dbReference>
<evidence type="ECO:0000313" key="4">
    <source>
        <dbReference type="EMBL" id="ADC65337.1"/>
    </source>
</evidence>
<gene>
    <name evidence="4" type="ordered locus">Ferp_1179</name>
</gene>
<evidence type="ECO:0000256" key="1">
    <source>
        <dbReference type="ARBA" id="ARBA00022679"/>
    </source>
</evidence>
<dbReference type="STRING" id="589924.Ferp_1179"/>
<keyword evidence="5" id="KW-1185">Reference proteome</keyword>
<name>D3RXX4_FERPA</name>
<dbReference type="EMBL" id="CP001899">
    <property type="protein sequence ID" value="ADC65337.1"/>
    <property type="molecule type" value="Genomic_DNA"/>
</dbReference>
<dbReference type="eggNOG" id="arCOG00833">
    <property type="taxonomic scope" value="Archaea"/>
</dbReference>
<dbReference type="Gene3D" id="3.40.630.30">
    <property type="match status" value="1"/>
</dbReference>
<dbReference type="GeneID" id="8778691"/>
<dbReference type="InterPro" id="IPR000182">
    <property type="entry name" value="GNAT_dom"/>
</dbReference>
<dbReference type="RefSeq" id="WP_012965680.1">
    <property type="nucleotide sequence ID" value="NC_013849.1"/>
</dbReference>
<proteinExistence type="predicted"/>
<dbReference type="PANTHER" id="PTHR43072">
    <property type="entry name" value="N-ACETYLTRANSFERASE"/>
    <property type="match status" value="1"/>
</dbReference>
<sequence length="154" mass="17760">MALDANKLVIRPLRQEDFEEVVRIDAEYTGERREEYYRRLFNEILNAEHAIITSLAAEYDGKLVGFIAGTVFSGEFGIPENTAYITTMGVDKNFVRMGIGKELFKEFVRNVRAAGVTRIYTIVDWEENWDLLSFFRKAGFKPSATKIYLEMEVP</sequence>
<dbReference type="AlphaFoldDB" id="D3RXX4"/>
<dbReference type="KEGG" id="fpl:Ferp_1179"/>
<evidence type="ECO:0000256" key="2">
    <source>
        <dbReference type="ARBA" id="ARBA00023315"/>
    </source>
</evidence>
<dbReference type="PANTHER" id="PTHR43072:SF23">
    <property type="entry name" value="UPF0039 PROTEIN C11D3.02C"/>
    <property type="match status" value="1"/>
</dbReference>
<dbReference type="PIRSF" id="PIRSF037663">
    <property type="entry name" value="Acetyltransf_GNAT_prd"/>
    <property type="match status" value="1"/>
</dbReference>
<dbReference type="PROSITE" id="PS51186">
    <property type="entry name" value="GNAT"/>
    <property type="match status" value="1"/>
</dbReference>
<dbReference type="InterPro" id="IPR016181">
    <property type="entry name" value="Acyl_CoA_acyltransferase"/>
</dbReference>
<accession>D3RXX4</accession>
<evidence type="ECO:0000313" key="5">
    <source>
        <dbReference type="Proteomes" id="UP000002613"/>
    </source>
</evidence>
<dbReference type="Pfam" id="PF00583">
    <property type="entry name" value="Acetyltransf_1"/>
    <property type="match status" value="1"/>
</dbReference>
<dbReference type="OrthoDB" id="38613at2157"/>
<organism evidence="4 5">
    <name type="scientific">Ferroglobus placidus (strain DSM 10642 / AEDII12DO)</name>
    <dbReference type="NCBI Taxonomy" id="589924"/>
    <lineage>
        <taxon>Archaea</taxon>
        <taxon>Methanobacteriati</taxon>
        <taxon>Methanobacteriota</taxon>
        <taxon>Archaeoglobi</taxon>
        <taxon>Archaeoglobales</taxon>
        <taxon>Archaeoglobaceae</taxon>
        <taxon>Ferroglobus</taxon>
    </lineage>
</organism>
<protein>
    <submittedName>
        <fullName evidence="4">GCN5-related N-acetyltransferase</fullName>
    </submittedName>
</protein>
<reference evidence="5" key="1">
    <citation type="submission" date="2010-02" db="EMBL/GenBank/DDBJ databases">
        <title>Complete sequence of Ferroglobus placidus DSM 10642.</title>
        <authorList>
            <consortium name="US DOE Joint Genome Institute"/>
            <person name="Lucas S."/>
            <person name="Copeland A."/>
            <person name="Lapidus A."/>
            <person name="Cheng J.-F."/>
            <person name="Bruce D."/>
            <person name="Goodwin L."/>
            <person name="Pitluck S."/>
            <person name="Saunders E."/>
            <person name="Brettin T."/>
            <person name="Detter J.C."/>
            <person name="Han C."/>
            <person name="Tapia R."/>
            <person name="Larimer F."/>
            <person name="Land M."/>
            <person name="Hauser L."/>
            <person name="Kyrpides N."/>
            <person name="Ivanova N."/>
            <person name="Holmes D."/>
            <person name="Lovley D."/>
            <person name="Kyrpides N."/>
            <person name="Anderson I.J."/>
            <person name="Woyke T."/>
        </authorList>
    </citation>
    <scope>NUCLEOTIDE SEQUENCE [LARGE SCALE GENOMIC DNA]</scope>
    <source>
        <strain evidence="5">DSM 10642 / AEDII12DO</strain>
    </source>
</reference>
<evidence type="ECO:0000259" key="3">
    <source>
        <dbReference type="PROSITE" id="PS51186"/>
    </source>
</evidence>
<keyword evidence="2" id="KW-0012">Acyltransferase</keyword>